<evidence type="ECO:0000313" key="2">
    <source>
        <dbReference type="Proteomes" id="UP000240728"/>
    </source>
</evidence>
<reference evidence="1 2" key="1">
    <citation type="submission" date="2018-01" db="EMBL/GenBank/DDBJ databases">
        <title>Whole genome sequencing of Histamine producing bacteria.</title>
        <authorList>
            <person name="Butler K."/>
        </authorList>
    </citation>
    <scope>NUCLEOTIDE SEQUENCE [LARGE SCALE GENOMIC DNA]</scope>
    <source>
        <strain evidence="1 2">A1-4</strain>
    </source>
</reference>
<dbReference type="EMBL" id="PYOZ01000010">
    <property type="protein sequence ID" value="PSX43994.1"/>
    <property type="molecule type" value="Genomic_DNA"/>
</dbReference>
<dbReference type="Proteomes" id="UP000240728">
    <property type="component" value="Unassembled WGS sequence"/>
</dbReference>
<comment type="caution">
    <text evidence="1">The sequence shown here is derived from an EMBL/GenBank/DDBJ whole genome shotgun (WGS) entry which is preliminary data.</text>
</comment>
<organism evidence="1 2">
    <name type="scientific">Photobacterium kishitanii</name>
    <dbReference type="NCBI Taxonomy" id="318456"/>
    <lineage>
        <taxon>Bacteria</taxon>
        <taxon>Pseudomonadati</taxon>
        <taxon>Pseudomonadota</taxon>
        <taxon>Gammaproteobacteria</taxon>
        <taxon>Vibrionales</taxon>
        <taxon>Vibrionaceae</taxon>
        <taxon>Photobacterium</taxon>
    </lineage>
</organism>
<keyword evidence="2" id="KW-1185">Reference proteome</keyword>
<gene>
    <name evidence="1" type="ORF">C0W53_15290</name>
</gene>
<protein>
    <submittedName>
        <fullName evidence="1">Uncharacterized protein</fullName>
    </submittedName>
</protein>
<evidence type="ECO:0000313" key="1">
    <source>
        <dbReference type="EMBL" id="PSX43994.1"/>
    </source>
</evidence>
<dbReference type="AlphaFoldDB" id="A0AAX0YSG9"/>
<sequence>MIKIPGDTIGIYREWCITHPKSKQKLFFRLRKFGSGFELESRVSMAGWTDYTYPNLLPDRKHYMSTIIKLSRDFIESKNKIT</sequence>
<accession>A0AAX0YSG9</accession>
<proteinExistence type="predicted"/>
<name>A0AAX0YSG9_9GAMM</name>